<dbReference type="InterPro" id="IPR050491">
    <property type="entry name" value="AmpC-like"/>
</dbReference>
<dbReference type="InterPro" id="IPR001466">
    <property type="entry name" value="Beta-lactam-related"/>
</dbReference>
<dbReference type="AlphaFoldDB" id="A0A4D7B683"/>
<dbReference type="PANTHER" id="PTHR46825">
    <property type="entry name" value="D-ALANYL-D-ALANINE-CARBOXYPEPTIDASE/ENDOPEPTIDASE AMPH"/>
    <property type="match status" value="1"/>
</dbReference>
<evidence type="ECO:0000313" key="2">
    <source>
        <dbReference type="EMBL" id="QCI66615.1"/>
    </source>
</evidence>
<dbReference type="SUPFAM" id="SSF56601">
    <property type="entry name" value="beta-lactamase/transpeptidase-like"/>
    <property type="match status" value="1"/>
</dbReference>
<gene>
    <name evidence="2" type="ORF">E8M01_21710</name>
</gene>
<accession>A0A4D7B683</accession>
<dbReference type="Proteomes" id="UP000298781">
    <property type="component" value="Chromosome"/>
</dbReference>
<dbReference type="KEGG" id="pstg:E8M01_21710"/>
<organism evidence="2 3">
    <name type="scientific">Phreatobacter stygius</name>
    <dbReference type="NCBI Taxonomy" id="1940610"/>
    <lineage>
        <taxon>Bacteria</taxon>
        <taxon>Pseudomonadati</taxon>
        <taxon>Pseudomonadota</taxon>
        <taxon>Alphaproteobacteria</taxon>
        <taxon>Hyphomicrobiales</taxon>
        <taxon>Phreatobacteraceae</taxon>
        <taxon>Phreatobacter</taxon>
    </lineage>
</organism>
<name>A0A4D7B683_9HYPH</name>
<dbReference type="OrthoDB" id="5377981at2"/>
<dbReference type="RefSeq" id="WP_136962056.1">
    <property type="nucleotide sequence ID" value="NZ_CP039690.1"/>
</dbReference>
<dbReference type="EMBL" id="CP039690">
    <property type="protein sequence ID" value="QCI66615.1"/>
    <property type="molecule type" value="Genomic_DNA"/>
</dbReference>
<dbReference type="Gene3D" id="3.40.710.10">
    <property type="entry name" value="DD-peptidase/beta-lactamase superfamily"/>
    <property type="match status" value="1"/>
</dbReference>
<sequence length="461" mass="49318">MDEWLKAGLDYVPRWIDYQVQHFAQPGCAIAVAHQGEVVLEAAFGTADLSTGEALTPRHRFRVASHSKTFTAAGILKLKERGLLRLDDGVGNFVPGLHPDIASVTVQQLLSHSGGLVRDGADAGQFTNHRPFLSTAELKADLVLAPPYGAAERFKYSNHGYGLLGLIIEAVTGEPYTTWIMREIVRAAGLTETAADIGLMTGGTLARGHSTRLPLGRRLVIPGDNLTNDVASATGFVSTAGDLVRFFSQLSPMSEAGLLSPLSRRDMTRGHWPDSESVLDRSYGLGIISGTLKGWDWFGHSGSFPGTLSRTAVFPAQGLAISVLTNAIDGPAQLWVDGIAQILKAFHAGGAPHEEVADWVGRWWMLWGAVDLVPIGGKVFASPTALTPPLAEMSEIQVTGRDAGKVIRASGFFSPGEAVARLRDGRGEVSEIRLGGTRLVSQSAFADELVARYQGFSKDRA</sequence>
<dbReference type="InterPro" id="IPR012338">
    <property type="entry name" value="Beta-lactam/transpept-like"/>
</dbReference>
<proteinExistence type="predicted"/>
<protein>
    <submittedName>
        <fullName evidence="2">Beta-lactamase family protein</fullName>
    </submittedName>
</protein>
<reference evidence="2 3" key="1">
    <citation type="submission" date="2019-04" db="EMBL/GenBank/DDBJ databases">
        <title>Phreatobacter aquaticus sp. nov.</title>
        <authorList>
            <person name="Choi A."/>
        </authorList>
    </citation>
    <scope>NUCLEOTIDE SEQUENCE [LARGE SCALE GENOMIC DNA]</scope>
    <source>
        <strain evidence="2 3">KCTC 52518</strain>
    </source>
</reference>
<dbReference type="Pfam" id="PF00144">
    <property type="entry name" value="Beta-lactamase"/>
    <property type="match status" value="1"/>
</dbReference>
<keyword evidence="3" id="KW-1185">Reference proteome</keyword>
<evidence type="ECO:0000259" key="1">
    <source>
        <dbReference type="Pfam" id="PF00144"/>
    </source>
</evidence>
<feature type="domain" description="Beta-lactamase-related" evidence="1">
    <location>
        <begin position="20"/>
        <end position="327"/>
    </location>
</feature>
<evidence type="ECO:0000313" key="3">
    <source>
        <dbReference type="Proteomes" id="UP000298781"/>
    </source>
</evidence>
<dbReference type="PANTHER" id="PTHR46825:SF9">
    <property type="entry name" value="BETA-LACTAMASE-RELATED DOMAIN-CONTAINING PROTEIN"/>
    <property type="match status" value="1"/>
</dbReference>